<gene>
    <name evidence="1" type="ORF">GA0070623_5998</name>
</gene>
<dbReference type="AlphaFoldDB" id="A0A125Q264"/>
<name>A0A125Q264_9ACTN</name>
<dbReference type="Proteomes" id="UP000198226">
    <property type="component" value="Chromosome I"/>
</dbReference>
<dbReference type="EMBL" id="LT607752">
    <property type="protein sequence ID" value="SCG81611.1"/>
    <property type="molecule type" value="Genomic_DNA"/>
</dbReference>
<sequence>MSPVDTTLLVPIQLQALQVNPGVRAQGFRRWRMDYTRLPGFGSPEPDAFAEPRLDWAGDADSDGVHLQWVLPAALRTGHHDAADGTTAYPLVPNRWLVVRSATRVDRAPGDRVRSRGWVVESDHLGPDGASPYLDPTARTPTPTRIGRVLPLAGWREPAERPAPFLTAVAPGNITFAAYQPHAVGVFSLHDPADDVEDGSTLSYVVVGWYADPASDVLAPARQPAGLAARLAELGWSAGPDPAGRVADTTVCHGAIRALTYSRTFAAPRPVPAAMAVGNTSVDAVSALVRDRAARQPDAGLDPDLLEAFQYDLLHTLDDPDGPALLATRIHDAWFTARPGGSVWQVVAAQPDGDGPPAEPGTADPDWLAELNRAQARYDLAARRLAALQRELYELWWKRGRCNALSYRPEGLTDDRFAAELDPGRPESLAGRVAALRREVERARADVPWGTSQQELAAATDAYTARHPLPPRTVLKRADLPSFRSAADPVVVIAGVREGTFDENLGTGADGLLPCRFADQLVTALTLPLAGLVGPDGRLPDGSVPGPTPPPGVRIPVHAGDVADAPGIVPLTEQHGGVPVAAVFVALQTEAYLLDPAHAAEVAAIAAERVGLPWATAELTTAAEQLMAAGSGVTGTLPAILPQRWSQPWAPLFLEWQATYYPLPLDTLWTFDGTSYDASWRTTWTYPGPRPGQLPGHPFSISGRSLLTPQPSATFKARLDTYLTTLPEPTRTALSSFAASVDAWDLLSQALSGFNEQLALRDPASLRTPDAADVDPGTGLSIAELIGGGAVAMPMVDGPVTHGPPEPGGFQALRAGQFAFAQVRVVDRFGQSIDVYDIGRAGALTPTIAPGLVPQQPIDTGVATFIQLPPRLLEPARLDVGFAPGGPGEPDRPGGDAPAAADVVCAWIVPSPLDEALACYAPDGTALGELTETAGLTGPQVSWLPAPDSACATLDLLTGNFPVLAGFLRGLTVAGPAAFADLLRTVDATLWTIDPPGGGDETYLAALAGRPLALVCATLHGRSARPPRTDPRWPHTFDPVPSPVPAHTFGVRVGDAALRGDGLIGYLSVPDGGHFQAAYRPVGLMTDYVRPIVPDSFPTVRFDDASRTDLIVLMDPRLPVHLVTDILPVTTLTLPQRMVADAMAAMALTVRFGPLLTDLQPSAAGDAIVLARPPQVDGTWSWSERDGAGVTTFDIAPADGAARFPGTPPTVRSGWLRLHGGVRPPR</sequence>
<protein>
    <submittedName>
        <fullName evidence="1">Uncharacterized protein</fullName>
    </submittedName>
</protein>
<keyword evidence="2" id="KW-1185">Reference proteome</keyword>
<reference evidence="2" key="1">
    <citation type="submission" date="2016-06" db="EMBL/GenBank/DDBJ databases">
        <authorList>
            <person name="Varghese N."/>
            <person name="Submissions Spin"/>
        </authorList>
    </citation>
    <scope>NUCLEOTIDE SEQUENCE [LARGE SCALE GENOMIC DNA]</scope>
    <source>
        <strain evidence="2">DSM 44983</strain>
    </source>
</reference>
<proteinExistence type="predicted"/>
<organism evidence="1 2">
    <name type="scientific">Micromonospora rifamycinica</name>
    <dbReference type="NCBI Taxonomy" id="291594"/>
    <lineage>
        <taxon>Bacteria</taxon>
        <taxon>Bacillati</taxon>
        <taxon>Actinomycetota</taxon>
        <taxon>Actinomycetes</taxon>
        <taxon>Micromonosporales</taxon>
        <taxon>Micromonosporaceae</taxon>
        <taxon>Micromonospora</taxon>
    </lineage>
</organism>
<evidence type="ECO:0000313" key="2">
    <source>
        <dbReference type="Proteomes" id="UP000198226"/>
    </source>
</evidence>
<accession>A0A125Q264</accession>
<evidence type="ECO:0000313" key="1">
    <source>
        <dbReference type="EMBL" id="SCG81611.1"/>
    </source>
</evidence>